<gene>
    <name evidence="2" type="ORF">COCNU_02G018450</name>
</gene>
<dbReference type="EMBL" id="CM017873">
    <property type="protein sequence ID" value="KAG1331877.1"/>
    <property type="molecule type" value="Genomic_DNA"/>
</dbReference>
<dbReference type="InterPro" id="IPR004158">
    <property type="entry name" value="DUF247_pln"/>
</dbReference>
<dbReference type="AlphaFoldDB" id="A0A8K0I1G9"/>
<sequence>MPSNQNHALDEFQWVIRIRQVLEEEFDGDDEYPISITTVPKPLLCTKPENYLPQYIAIGPYHHHREELHDMERYKLSAAKRTQNQLSNLKFQNLVDLIAKLEHRIRAHYYRYLNYSGETLAWMMAIDASFLLEFLQIYSVNESNTLQRFPSTTPHLMDSIRRASAHNMLLRDIIMLENQIPLFLLQAILEVQCSSSKIANEVLHSMLVGFLKDLSPLKMIESAECIEITEYSHLLEFFYYSMVPKTEEQIETSEETVRDERSHESVGRIKRLAGATRDFISRRTRAFVFAIIMFLVKLPWRIVSSLPILSILMQPVEHLLAFEMNRNSEPNNECPNHGNTTPLLEEIVIPSVTELRNAGIKFSATDGDLSTIDFSMRTATFHLPVISLDDNSEVILRNLVAYEASVGSRTLFFSRYIELMNGIIDTMEDAKLLREGGIVLNHLKSDQEVAELWNGMTRSIRLTRVRTLDKVIEDVNNYYCSRWRVKIRRFLKRYVVDSWECLVFFAIISFFLVLCMQAFCVTYGCAPWFHGK</sequence>
<feature type="transmembrane region" description="Helical" evidence="1">
    <location>
        <begin position="502"/>
        <end position="529"/>
    </location>
</feature>
<keyword evidence="3" id="KW-1185">Reference proteome</keyword>
<reference evidence="2" key="2">
    <citation type="submission" date="2019-07" db="EMBL/GenBank/DDBJ databases">
        <authorList>
            <person name="Yang Y."/>
            <person name="Bocs S."/>
            <person name="Baudouin L."/>
        </authorList>
    </citation>
    <scope>NUCLEOTIDE SEQUENCE</scope>
    <source>
        <tissue evidence="2">Spear leaf of Hainan Tall coconut</tissue>
    </source>
</reference>
<accession>A0A8K0I1G9</accession>
<reference evidence="2" key="1">
    <citation type="journal article" date="2017" name="Gigascience">
        <title>The genome draft of coconut (Cocos nucifera).</title>
        <authorList>
            <person name="Xiao Y."/>
            <person name="Xu P."/>
            <person name="Fan H."/>
            <person name="Baudouin L."/>
            <person name="Xia W."/>
            <person name="Bocs S."/>
            <person name="Xu J."/>
            <person name="Li Q."/>
            <person name="Guo A."/>
            <person name="Zhou L."/>
            <person name="Li J."/>
            <person name="Wu Y."/>
            <person name="Ma Z."/>
            <person name="Armero A."/>
            <person name="Issali A.E."/>
            <person name="Liu N."/>
            <person name="Peng M."/>
            <person name="Yang Y."/>
        </authorList>
    </citation>
    <scope>NUCLEOTIDE SEQUENCE</scope>
    <source>
        <tissue evidence="2">Spear leaf of Hainan Tall coconut</tissue>
    </source>
</reference>
<evidence type="ECO:0000256" key="1">
    <source>
        <dbReference type="SAM" id="Phobius"/>
    </source>
</evidence>
<dbReference type="Proteomes" id="UP000797356">
    <property type="component" value="Chromosome 2"/>
</dbReference>
<dbReference type="PANTHER" id="PTHR31549:SF23">
    <property type="entry name" value="OS03G0591600 PROTEIN"/>
    <property type="match status" value="1"/>
</dbReference>
<comment type="caution">
    <text evidence="2">The sequence shown here is derived from an EMBL/GenBank/DDBJ whole genome shotgun (WGS) entry which is preliminary data.</text>
</comment>
<organism evidence="2 3">
    <name type="scientific">Cocos nucifera</name>
    <name type="common">Coconut palm</name>
    <dbReference type="NCBI Taxonomy" id="13894"/>
    <lineage>
        <taxon>Eukaryota</taxon>
        <taxon>Viridiplantae</taxon>
        <taxon>Streptophyta</taxon>
        <taxon>Embryophyta</taxon>
        <taxon>Tracheophyta</taxon>
        <taxon>Spermatophyta</taxon>
        <taxon>Magnoliopsida</taxon>
        <taxon>Liliopsida</taxon>
        <taxon>Arecaceae</taxon>
        <taxon>Arecoideae</taxon>
        <taxon>Cocoseae</taxon>
        <taxon>Attaleinae</taxon>
        <taxon>Cocos</taxon>
    </lineage>
</organism>
<dbReference type="OrthoDB" id="2356035at2759"/>
<evidence type="ECO:0000313" key="2">
    <source>
        <dbReference type="EMBL" id="KAG1331877.1"/>
    </source>
</evidence>
<keyword evidence="1" id="KW-0812">Transmembrane</keyword>
<protein>
    <submittedName>
        <fullName evidence="2">Putative UPF0481 protein</fullName>
    </submittedName>
</protein>
<keyword evidence="1" id="KW-0472">Membrane</keyword>
<name>A0A8K0I1G9_COCNU</name>
<dbReference type="Pfam" id="PF03140">
    <property type="entry name" value="DUF247"/>
    <property type="match status" value="1"/>
</dbReference>
<proteinExistence type="predicted"/>
<evidence type="ECO:0000313" key="3">
    <source>
        <dbReference type="Proteomes" id="UP000797356"/>
    </source>
</evidence>
<dbReference type="PANTHER" id="PTHR31549">
    <property type="entry name" value="PROTEIN, PUTATIVE (DUF247)-RELATED-RELATED"/>
    <property type="match status" value="1"/>
</dbReference>
<keyword evidence="1" id="KW-1133">Transmembrane helix</keyword>